<feature type="domain" description="Glycosyltransferase subfamily 4-like N-terminal" evidence="4">
    <location>
        <begin position="16"/>
        <end position="171"/>
    </location>
</feature>
<dbReference type="CDD" id="cd03801">
    <property type="entry name" value="GT4_PimA-like"/>
    <property type="match status" value="1"/>
</dbReference>
<comment type="caution">
    <text evidence="5">The sequence shown here is derived from an EMBL/GenBank/DDBJ whole genome shotgun (WGS) entry which is preliminary data.</text>
</comment>
<evidence type="ECO:0000256" key="2">
    <source>
        <dbReference type="ARBA" id="ARBA00022679"/>
    </source>
</evidence>
<dbReference type="FunFam" id="3.40.50.2000:FF:000069">
    <property type="entry name" value="Alpha-(1-6)-phosphatidylinositol monomannoside mannosyltransferase"/>
    <property type="match status" value="1"/>
</dbReference>
<evidence type="ECO:0000259" key="3">
    <source>
        <dbReference type="Pfam" id="PF00534"/>
    </source>
</evidence>
<dbReference type="InterPro" id="IPR001296">
    <property type="entry name" value="Glyco_trans_1"/>
</dbReference>
<sequence>MARTLVVTNDFPTRQGGIEAFVLALCQRMPPAEIVVYTASMEGDREYDATLPFPVVRDPSGTLLPTPQVARRTSEVLRAEGCDRVVFGAAAPLGLLAPALRKAGARRIVGLTHGHETWWARVPGPKGLLRRIGRSTDALTYLGDYTRSMIAKALAPQDAARMAQLTPGVDIRAFRPGTGGEVVRKQLGIASDAPVVVCVARLTERKGQDILIRSFPHVLRDVPDATLLIVGDGPHRATLEKLAEETGVRGQVVFAGAIPWTDIPPYFDAGDVFAMPCRTRLGGLEPEALGIVFLEAQASGLPVIVGDSGGAPDAVLHEETGYVVDPYNPVAVAAKIVPLLQNPERARVMGERGRAWVRENWTWEASVAKLRALLDYPAVSRD</sequence>
<evidence type="ECO:0000313" key="6">
    <source>
        <dbReference type="Proteomes" id="UP000638648"/>
    </source>
</evidence>
<dbReference type="SUPFAM" id="SSF53756">
    <property type="entry name" value="UDP-Glycosyltransferase/glycogen phosphorylase"/>
    <property type="match status" value="1"/>
</dbReference>
<reference evidence="5" key="1">
    <citation type="submission" date="2020-10" db="EMBL/GenBank/DDBJ databases">
        <title>Sequencing the genomes of 1000 actinobacteria strains.</title>
        <authorList>
            <person name="Klenk H.-P."/>
        </authorList>
    </citation>
    <scope>NUCLEOTIDE SEQUENCE</scope>
    <source>
        <strain evidence="5">DSM 45354</strain>
    </source>
</reference>
<gene>
    <name evidence="5" type="ORF">HEB94_007751</name>
</gene>
<dbReference type="Pfam" id="PF13439">
    <property type="entry name" value="Glyco_transf_4"/>
    <property type="match status" value="1"/>
</dbReference>
<evidence type="ECO:0000313" key="5">
    <source>
        <dbReference type="EMBL" id="MBE1610903.1"/>
    </source>
</evidence>
<keyword evidence="6" id="KW-1185">Reference proteome</keyword>
<dbReference type="Gene3D" id="3.40.50.2000">
    <property type="entry name" value="Glycogen Phosphorylase B"/>
    <property type="match status" value="2"/>
</dbReference>
<dbReference type="GO" id="GO:1901137">
    <property type="term" value="P:carbohydrate derivative biosynthetic process"/>
    <property type="evidence" value="ECO:0007669"/>
    <property type="project" value="UniProtKB-ARBA"/>
</dbReference>
<keyword evidence="1 5" id="KW-0328">Glycosyltransferase</keyword>
<dbReference type="Pfam" id="PF00534">
    <property type="entry name" value="Glycos_transf_1"/>
    <property type="match status" value="1"/>
</dbReference>
<name>A0A927N605_9ACTN</name>
<evidence type="ECO:0000256" key="1">
    <source>
        <dbReference type="ARBA" id="ARBA00022676"/>
    </source>
</evidence>
<dbReference type="EC" id="2.4.1.-" evidence="5"/>
<organism evidence="5 6">
    <name type="scientific">Actinopolymorpha pittospori</name>
    <dbReference type="NCBI Taxonomy" id="648752"/>
    <lineage>
        <taxon>Bacteria</taxon>
        <taxon>Bacillati</taxon>
        <taxon>Actinomycetota</taxon>
        <taxon>Actinomycetes</taxon>
        <taxon>Propionibacteriales</taxon>
        <taxon>Actinopolymorphaceae</taxon>
        <taxon>Actinopolymorpha</taxon>
    </lineage>
</organism>
<evidence type="ECO:0000259" key="4">
    <source>
        <dbReference type="Pfam" id="PF13439"/>
    </source>
</evidence>
<keyword evidence="2 5" id="KW-0808">Transferase</keyword>
<dbReference type="EMBL" id="JADBEM010000001">
    <property type="protein sequence ID" value="MBE1610903.1"/>
    <property type="molecule type" value="Genomic_DNA"/>
</dbReference>
<feature type="domain" description="Glycosyl transferase family 1" evidence="3">
    <location>
        <begin position="184"/>
        <end position="356"/>
    </location>
</feature>
<dbReference type="PANTHER" id="PTHR45947">
    <property type="entry name" value="SULFOQUINOVOSYL TRANSFERASE SQD2"/>
    <property type="match status" value="1"/>
</dbReference>
<protein>
    <submittedName>
        <fullName evidence="5">Phosphatidylinositol alpha-1,6-mannosyltransferase</fullName>
        <ecNumber evidence="5">2.4.1.-</ecNumber>
    </submittedName>
</protein>
<accession>A0A927N605</accession>
<dbReference type="GO" id="GO:0016758">
    <property type="term" value="F:hexosyltransferase activity"/>
    <property type="evidence" value="ECO:0007669"/>
    <property type="project" value="TreeGrafter"/>
</dbReference>
<dbReference type="Proteomes" id="UP000638648">
    <property type="component" value="Unassembled WGS sequence"/>
</dbReference>
<dbReference type="InterPro" id="IPR050194">
    <property type="entry name" value="Glycosyltransferase_grp1"/>
</dbReference>
<dbReference type="InterPro" id="IPR028098">
    <property type="entry name" value="Glyco_trans_4-like_N"/>
</dbReference>
<proteinExistence type="predicted"/>
<dbReference type="AlphaFoldDB" id="A0A927N605"/>
<dbReference type="RefSeq" id="WP_192754201.1">
    <property type="nucleotide sequence ID" value="NZ_BAABJL010000225.1"/>
</dbReference>
<dbReference type="PANTHER" id="PTHR45947:SF3">
    <property type="entry name" value="SULFOQUINOVOSYL TRANSFERASE SQD2"/>
    <property type="match status" value="1"/>
</dbReference>